<keyword evidence="9 16" id="KW-0460">Magnesium</keyword>
<keyword evidence="13 14" id="KW-0961">Cell wall biogenesis/degradation</keyword>
<feature type="active site" evidence="15">
    <location>
        <position position="298"/>
    </location>
</feature>
<evidence type="ECO:0000256" key="11">
    <source>
        <dbReference type="ARBA" id="ARBA00022984"/>
    </source>
</evidence>
<dbReference type="FunFam" id="3.30.470.20:FF:000008">
    <property type="entry name" value="D-alanine--D-alanine ligase"/>
    <property type="match status" value="1"/>
</dbReference>
<reference evidence="19 20" key="1">
    <citation type="journal article" date="2016" name="Nat. Commun.">
        <title>Thousands of microbial genomes shed light on interconnected biogeochemical processes in an aquifer system.</title>
        <authorList>
            <person name="Anantharaman K."/>
            <person name="Brown C.T."/>
            <person name="Hug L.A."/>
            <person name="Sharon I."/>
            <person name="Castelle C.J."/>
            <person name="Probst A.J."/>
            <person name="Thomas B.C."/>
            <person name="Singh A."/>
            <person name="Wilkins M.J."/>
            <person name="Karaoz U."/>
            <person name="Brodie E.L."/>
            <person name="Williams K.H."/>
            <person name="Hubbard S.S."/>
            <person name="Banfield J.F."/>
        </authorList>
    </citation>
    <scope>NUCLEOTIDE SEQUENCE [LARGE SCALE GENOMIC DNA]</scope>
</reference>
<organism evidence="19 20">
    <name type="scientific">Candidatus Magasanikbacteria bacterium RIFOXYD1_FULL_40_23</name>
    <dbReference type="NCBI Taxonomy" id="1798705"/>
    <lineage>
        <taxon>Bacteria</taxon>
        <taxon>Candidatus Magasanikiibacteriota</taxon>
    </lineage>
</organism>
<evidence type="ECO:0000256" key="15">
    <source>
        <dbReference type="PIRSR" id="PIRSR039102-1"/>
    </source>
</evidence>
<evidence type="ECO:0000256" key="8">
    <source>
        <dbReference type="ARBA" id="ARBA00022840"/>
    </source>
</evidence>
<evidence type="ECO:0000313" key="20">
    <source>
        <dbReference type="Proteomes" id="UP000176634"/>
    </source>
</evidence>
<feature type="binding site" evidence="16">
    <location>
        <position position="289"/>
    </location>
    <ligand>
        <name>Mg(2+)</name>
        <dbReference type="ChEBI" id="CHEBI:18420"/>
        <label>2</label>
    </ligand>
</feature>
<dbReference type="NCBIfam" id="TIGR01205">
    <property type="entry name" value="D_ala_D_alaTIGR"/>
    <property type="match status" value="1"/>
</dbReference>
<dbReference type="EC" id="6.3.2.4" evidence="14"/>
<dbReference type="PROSITE" id="PS00844">
    <property type="entry name" value="DALA_DALA_LIGASE_2"/>
    <property type="match status" value="1"/>
</dbReference>
<comment type="subcellular location">
    <subcellularLocation>
        <location evidence="2 14">Cytoplasm</location>
    </subcellularLocation>
</comment>
<dbReference type="GO" id="GO:0009252">
    <property type="term" value="P:peptidoglycan biosynthetic process"/>
    <property type="evidence" value="ECO:0007669"/>
    <property type="project" value="UniProtKB-UniRule"/>
</dbReference>
<dbReference type="InterPro" id="IPR011095">
    <property type="entry name" value="Dala_Dala_lig_C"/>
</dbReference>
<dbReference type="GO" id="GO:0071555">
    <property type="term" value="P:cell wall organization"/>
    <property type="evidence" value="ECO:0007669"/>
    <property type="project" value="UniProtKB-KW"/>
</dbReference>
<dbReference type="Pfam" id="PF07478">
    <property type="entry name" value="Dala_Dala_lig_C"/>
    <property type="match status" value="1"/>
</dbReference>
<dbReference type="Gene3D" id="3.40.50.20">
    <property type="match status" value="2"/>
</dbReference>
<comment type="pathway">
    <text evidence="14">Cell wall biogenesis; peptidoglycan biosynthesis.</text>
</comment>
<evidence type="ECO:0000256" key="6">
    <source>
        <dbReference type="ARBA" id="ARBA00022723"/>
    </source>
</evidence>
<dbReference type="InterPro" id="IPR013815">
    <property type="entry name" value="ATP_grasp_subdomain_1"/>
</dbReference>
<dbReference type="GO" id="GO:0005524">
    <property type="term" value="F:ATP binding"/>
    <property type="evidence" value="ECO:0007669"/>
    <property type="project" value="UniProtKB-UniRule"/>
</dbReference>
<keyword evidence="6 16" id="KW-0479">Metal-binding</keyword>
<comment type="cofactor">
    <cofactor evidence="1">
        <name>Mn(2+)</name>
        <dbReference type="ChEBI" id="CHEBI:29035"/>
    </cofactor>
</comment>
<feature type="active site" evidence="15">
    <location>
        <position position="162"/>
    </location>
</feature>
<evidence type="ECO:0000256" key="13">
    <source>
        <dbReference type="ARBA" id="ARBA00023316"/>
    </source>
</evidence>
<proteinExistence type="inferred from homology"/>
<name>A0A1F6PAY8_9BACT</name>
<keyword evidence="8 17" id="KW-0067">ATP-binding</keyword>
<evidence type="ECO:0000256" key="17">
    <source>
        <dbReference type="PROSITE-ProRule" id="PRU00409"/>
    </source>
</evidence>
<evidence type="ECO:0000256" key="7">
    <source>
        <dbReference type="ARBA" id="ARBA00022741"/>
    </source>
</evidence>
<dbReference type="UniPathway" id="UPA00219"/>
<dbReference type="InterPro" id="IPR005905">
    <property type="entry name" value="D_ala_D_ala"/>
</dbReference>
<dbReference type="Gene3D" id="3.30.470.20">
    <property type="entry name" value="ATP-grasp fold, B domain"/>
    <property type="match status" value="1"/>
</dbReference>
<dbReference type="HAMAP" id="MF_00047">
    <property type="entry name" value="Dala_Dala_lig"/>
    <property type="match status" value="1"/>
</dbReference>
<dbReference type="NCBIfam" id="NF002378">
    <property type="entry name" value="PRK01372.1"/>
    <property type="match status" value="1"/>
</dbReference>
<evidence type="ECO:0000259" key="18">
    <source>
        <dbReference type="PROSITE" id="PS50975"/>
    </source>
</evidence>
<dbReference type="InterPro" id="IPR016185">
    <property type="entry name" value="PreATP-grasp_dom_sf"/>
</dbReference>
<dbReference type="PIRSF" id="PIRSF039102">
    <property type="entry name" value="Ddl/VanB"/>
    <property type="match status" value="1"/>
</dbReference>
<evidence type="ECO:0000256" key="14">
    <source>
        <dbReference type="HAMAP-Rule" id="MF_00047"/>
    </source>
</evidence>
<keyword evidence="4 14" id="KW-0963">Cytoplasm</keyword>
<comment type="similarity">
    <text evidence="3 14">Belongs to the D-alanine--D-alanine ligase family.</text>
</comment>
<feature type="active site" evidence="15">
    <location>
        <position position="16"/>
    </location>
</feature>
<dbReference type="Gene3D" id="3.30.1490.20">
    <property type="entry name" value="ATP-grasp fold, A domain"/>
    <property type="match status" value="1"/>
</dbReference>
<comment type="catalytic activity">
    <reaction evidence="14">
        <text>2 D-alanine + ATP = D-alanyl-D-alanine + ADP + phosphate + H(+)</text>
        <dbReference type="Rhea" id="RHEA:11224"/>
        <dbReference type="ChEBI" id="CHEBI:15378"/>
        <dbReference type="ChEBI" id="CHEBI:30616"/>
        <dbReference type="ChEBI" id="CHEBI:43474"/>
        <dbReference type="ChEBI" id="CHEBI:57416"/>
        <dbReference type="ChEBI" id="CHEBI:57822"/>
        <dbReference type="ChEBI" id="CHEBI:456216"/>
        <dbReference type="EC" id="6.3.2.4"/>
    </reaction>
</comment>
<dbReference type="GO" id="GO:0046872">
    <property type="term" value="F:metal ion binding"/>
    <property type="evidence" value="ECO:0007669"/>
    <property type="project" value="UniProtKB-KW"/>
</dbReference>
<feature type="domain" description="ATP-grasp" evidence="18">
    <location>
        <begin position="113"/>
        <end position="320"/>
    </location>
</feature>
<dbReference type="PANTHER" id="PTHR23132">
    <property type="entry name" value="D-ALANINE--D-ALANINE LIGASE"/>
    <property type="match status" value="1"/>
</dbReference>
<feature type="binding site" evidence="16">
    <location>
        <position position="287"/>
    </location>
    <ligand>
        <name>Mg(2+)</name>
        <dbReference type="ChEBI" id="CHEBI:18420"/>
        <label>1</label>
    </ligand>
</feature>
<dbReference type="Proteomes" id="UP000176634">
    <property type="component" value="Unassembled WGS sequence"/>
</dbReference>
<dbReference type="InterPro" id="IPR011127">
    <property type="entry name" value="Dala_Dala_lig_N"/>
</dbReference>
<dbReference type="GO" id="GO:0005737">
    <property type="term" value="C:cytoplasm"/>
    <property type="evidence" value="ECO:0007669"/>
    <property type="project" value="UniProtKB-SubCell"/>
</dbReference>
<dbReference type="GO" id="GO:0008716">
    <property type="term" value="F:D-alanine-D-alanine ligase activity"/>
    <property type="evidence" value="ECO:0007669"/>
    <property type="project" value="UniProtKB-UniRule"/>
</dbReference>
<evidence type="ECO:0000256" key="10">
    <source>
        <dbReference type="ARBA" id="ARBA00022960"/>
    </source>
</evidence>
<gene>
    <name evidence="14" type="primary">ddl</name>
    <name evidence="19" type="ORF">A2563_01790</name>
</gene>
<keyword evidence="12 16" id="KW-0464">Manganese</keyword>
<evidence type="ECO:0000256" key="2">
    <source>
        <dbReference type="ARBA" id="ARBA00004496"/>
    </source>
</evidence>
<keyword evidence="10 14" id="KW-0133">Cell shape</keyword>
<dbReference type="GO" id="GO:0008360">
    <property type="term" value="P:regulation of cell shape"/>
    <property type="evidence" value="ECO:0007669"/>
    <property type="project" value="UniProtKB-KW"/>
</dbReference>
<keyword evidence="7 17" id="KW-0547">Nucleotide-binding</keyword>
<comment type="caution">
    <text evidence="19">The sequence shown here is derived from an EMBL/GenBank/DDBJ whole genome shotgun (WGS) entry which is preliminary data.</text>
</comment>
<evidence type="ECO:0000313" key="19">
    <source>
        <dbReference type="EMBL" id="OGH93319.1"/>
    </source>
</evidence>
<dbReference type="InterPro" id="IPR011761">
    <property type="entry name" value="ATP-grasp"/>
</dbReference>
<keyword evidence="5 14" id="KW-0436">Ligase</keyword>
<dbReference type="SUPFAM" id="SSF52440">
    <property type="entry name" value="PreATP-grasp domain"/>
    <property type="match status" value="1"/>
</dbReference>
<accession>A0A1F6PAY8</accession>
<dbReference type="SUPFAM" id="SSF56059">
    <property type="entry name" value="Glutathione synthetase ATP-binding domain-like"/>
    <property type="match status" value="1"/>
</dbReference>
<evidence type="ECO:0000256" key="12">
    <source>
        <dbReference type="ARBA" id="ARBA00023211"/>
    </source>
</evidence>
<dbReference type="EMBL" id="MFRA01000001">
    <property type="protein sequence ID" value="OGH93319.1"/>
    <property type="molecule type" value="Genomic_DNA"/>
</dbReference>
<dbReference type="AlphaFoldDB" id="A0A1F6PAY8"/>
<keyword evidence="11 14" id="KW-0573">Peptidoglycan synthesis</keyword>
<feature type="binding site" evidence="16">
    <location>
        <position position="287"/>
    </location>
    <ligand>
        <name>Mg(2+)</name>
        <dbReference type="ChEBI" id="CHEBI:18420"/>
        <label>2</label>
    </ligand>
</feature>
<evidence type="ECO:0000256" key="1">
    <source>
        <dbReference type="ARBA" id="ARBA00001936"/>
    </source>
</evidence>
<evidence type="ECO:0000256" key="3">
    <source>
        <dbReference type="ARBA" id="ARBA00010871"/>
    </source>
</evidence>
<comment type="cofactor">
    <cofactor evidence="16">
        <name>Mg(2+)</name>
        <dbReference type="ChEBI" id="CHEBI:18420"/>
    </cofactor>
    <cofactor evidence="16">
        <name>Mn(2+)</name>
        <dbReference type="ChEBI" id="CHEBI:29035"/>
    </cofactor>
    <text evidence="16">Binds 2 magnesium or manganese ions per subunit.</text>
</comment>
<comment type="function">
    <text evidence="14">Cell wall formation.</text>
</comment>
<dbReference type="PROSITE" id="PS50975">
    <property type="entry name" value="ATP_GRASP"/>
    <property type="match status" value="1"/>
</dbReference>
<feature type="binding site" evidence="16">
    <location>
        <position position="274"/>
    </location>
    <ligand>
        <name>Mg(2+)</name>
        <dbReference type="ChEBI" id="CHEBI:18420"/>
        <label>1</label>
    </ligand>
</feature>
<evidence type="ECO:0000256" key="9">
    <source>
        <dbReference type="ARBA" id="ARBA00022842"/>
    </source>
</evidence>
<sequence>MKKLKVGVLMGGPSSEREISLITGKAVFDNLDRKKYTPSQIEMAKDGSFLLNKKRKLDLQNKDRKLFDIIFIAMHGSPGEDGGVQGMLKTLGIKYTGSGVLASASAMNKMRAAEIFQVYGLPTPKFEAFTKTTWKNNSKELFDMTIKNIGFPAVVKPINQGSAVGVSIVKNKEELKNAINKTIKIFSKIMVQKFIAGKEATCGVLEKDGKIQALPPTHILPNLGEFYDYKSKYKTGGSTHICPADFDEKTNLEIQKLAIQAHKALGCRGMSRTDIFVGDDKNLYILETNTIPGMTPVSLFPEAAAKAGIKFPQMLDCIIKASL</sequence>
<dbReference type="InterPro" id="IPR000291">
    <property type="entry name" value="D-Ala_lig_Van_CS"/>
</dbReference>
<protein>
    <recommendedName>
        <fullName evidence="14">D-alanine--D-alanine ligase</fullName>
        <ecNumber evidence="14">6.3.2.4</ecNumber>
    </recommendedName>
    <alternativeName>
        <fullName evidence="14">D-Ala-D-Ala ligase</fullName>
    </alternativeName>
    <alternativeName>
        <fullName evidence="14">D-alanylalanine synthetase</fullName>
    </alternativeName>
</protein>
<dbReference type="PANTHER" id="PTHR23132:SF23">
    <property type="entry name" value="D-ALANINE--D-ALANINE LIGASE B"/>
    <property type="match status" value="1"/>
</dbReference>
<evidence type="ECO:0000256" key="5">
    <source>
        <dbReference type="ARBA" id="ARBA00022598"/>
    </source>
</evidence>
<evidence type="ECO:0000256" key="16">
    <source>
        <dbReference type="PIRSR" id="PIRSR039102-3"/>
    </source>
</evidence>
<dbReference type="STRING" id="1798705.A2563_01790"/>
<dbReference type="PROSITE" id="PS00843">
    <property type="entry name" value="DALA_DALA_LIGASE_1"/>
    <property type="match status" value="1"/>
</dbReference>
<evidence type="ECO:0000256" key="4">
    <source>
        <dbReference type="ARBA" id="ARBA00022490"/>
    </source>
</evidence>
<dbReference type="Pfam" id="PF01820">
    <property type="entry name" value="Dala_Dala_lig_N"/>
    <property type="match status" value="1"/>
</dbReference>